<comment type="subcellular location">
    <subcellularLocation>
        <location evidence="1">Membrane</location>
        <topology evidence="1">Multi-pass membrane protein</topology>
    </subcellularLocation>
</comment>
<dbReference type="Pfam" id="PF00916">
    <property type="entry name" value="Sulfate_transp"/>
    <property type="match status" value="1"/>
</dbReference>
<keyword evidence="8" id="KW-1185">Reference proteome</keyword>
<dbReference type="OrthoDB" id="288203at2759"/>
<feature type="transmembrane region" description="Helical" evidence="5">
    <location>
        <begin position="342"/>
        <end position="360"/>
    </location>
</feature>
<dbReference type="InterPro" id="IPR002645">
    <property type="entry name" value="STAS_dom"/>
</dbReference>
<dbReference type="Pfam" id="PF01740">
    <property type="entry name" value="STAS"/>
    <property type="match status" value="1"/>
</dbReference>
<feature type="transmembrane region" description="Helical" evidence="5">
    <location>
        <begin position="59"/>
        <end position="79"/>
    </location>
</feature>
<comment type="caution">
    <text evidence="7">The sequence shown here is derived from an EMBL/GenBank/DDBJ whole genome shotgun (WGS) entry which is preliminary data.</text>
</comment>
<name>A0A2T9Y8S0_9FUNG</name>
<feature type="domain" description="STAS" evidence="6">
    <location>
        <begin position="502"/>
        <end position="730"/>
    </location>
</feature>
<dbReference type="PANTHER" id="PTHR11814">
    <property type="entry name" value="SULFATE TRANSPORTER"/>
    <property type="match status" value="1"/>
</dbReference>
<dbReference type="AlphaFoldDB" id="A0A2T9Y8S0"/>
<dbReference type="PROSITE" id="PS50801">
    <property type="entry name" value="STAS"/>
    <property type="match status" value="1"/>
</dbReference>
<keyword evidence="4 5" id="KW-0472">Membrane</keyword>
<evidence type="ECO:0000256" key="4">
    <source>
        <dbReference type="ARBA" id="ARBA00023136"/>
    </source>
</evidence>
<keyword evidence="2 5" id="KW-0812">Transmembrane</keyword>
<dbReference type="InterPro" id="IPR018045">
    <property type="entry name" value="S04_transporter_CS"/>
</dbReference>
<feature type="transmembrane region" description="Helical" evidence="5">
    <location>
        <begin position="307"/>
        <end position="330"/>
    </location>
</feature>
<evidence type="ECO:0000313" key="7">
    <source>
        <dbReference type="EMBL" id="PVU88731.1"/>
    </source>
</evidence>
<evidence type="ECO:0000256" key="5">
    <source>
        <dbReference type="SAM" id="Phobius"/>
    </source>
</evidence>
<evidence type="ECO:0000259" key="6">
    <source>
        <dbReference type="PROSITE" id="PS50801"/>
    </source>
</evidence>
<dbReference type="EMBL" id="MBFT01000602">
    <property type="protein sequence ID" value="PVU88731.1"/>
    <property type="molecule type" value="Genomic_DNA"/>
</dbReference>
<dbReference type="InterPro" id="IPR011547">
    <property type="entry name" value="SLC26A/SulP_dom"/>
</dbReference>
<feature type="transmembrane region" description="Helical" evidence="5">
    <location>
        <begin position="138"/>
        <end position="156"/>
    </location>
</feature>
<proteinExistence type="predicted"/>
<evidence type="ECO:0000313" key="8">
    <source>
        <dbReference type="Proteomes" id="UP000245699"/>
    </source>
</evidence>
<gene>
    <name evidence="7" type="ORF">BB559_005425</name>
</gene>
<dbReference type="NCBIfam" id="TIGR00815">
    <property type="entry name" value="sulP"/>
    <property type="match status" value="1"/>
</dbReference>
<sequence length="792" mass="86639">MENIKVEKIKDSGLVMKHPFQIWFESYILSMKHTFGNFDSFIKDLLPVLEWLPKYNTKWFIGDLIAGITVGIMVIPQSLSYALLAGLPPQYGLYTAMVGPVLYFLLGTSKDISIGPTAVISLLTGQAVNSLSGSGYSPATIAITLSFLSGVINVAMRIINLSIIIEFISIPVIIGFTSGSAVSIIASQFPTLIGIKGINTNGSTLKTVIETFKNIKTVKYLDAIFGVTTVMFILLLKFSSERLKKINPKFYFLGVLKNALAIILFTLISFSIGRNSEKLPINIVGTVKGGFPKPKAPELSSDLFTKLIGKAVTITLVVVLEHVSIAKALARVDHYEINSNSEILSQGITNIVGSFFGSYASTGSFSRSSVNRASGSQSPFNGLWTTLVVVISILFLSKGFFYIPKATMAAIISISVYELISTPKSFYNLWRIGPTDFLGLATSFFATVFVSIEVGIYSAIGVSIFSLLVKTALPKITVLSSNKDSKVYVDVSIFSIPLPNTGVVVVRPEDSLIFINSSHVKNNITEIVNALTVVPVEEKNKNKGSGNVSFSSSNSSRVKAARNSYLDHIYQSRMQYNISRGSIEDARAELEKEKNLHNTELPALRALILDMSVVSHMDATGIQMLLDLQAELKDLSKKQYEYLQSINSTASANSSDTKLKRNETLIDITKLSKNLPLNPENFKIHYVNVKPNVLRVMEISGITNSIISYRDRISQANSIFSQSIEAPESSNNSSGNSSGPNTFDHINLANRMLFDCSDNSSPVNQNHNYEFVTDNIHKSIDSAIVAINIDMA</sequence>
<dbReference type="STRING" id="61424.A0A2T9Y8S0"/>
<reference evidence="7 8" key="1">
    <citation type="journal article" date="2018" name="MBio">
        <title>Comparative Genomics Reveals the Core Gene Toolbox for the Fungus-Insect Symbiosis.</title>
        <authorList>
            <person name="Wang Y."/>
            <person name="Stata M."/>
            <person name="Wang W."/>
            <person name="Stajich J.E."/>
            <person name="White M.M."/>
            <person name="Moncalvo J.M."/>
        </authorList>
    </citation>
    <scope>NUCLEOTIDE SEQUENCE [LARGE SCALE GENOMIC DNA]</scope>
    <source>
        <strain evidence="7 8">AUS-77-4</strain>
    </source>
</reference>
<dbReference type="InterPro" id="IPR001902">
    <property type="entry name" value="SLC26A/SulP_fam"/>
</dbReference>
<feature type="transmembrane region" description="Helical" evidence="5">
    <location>
        <begin position="380"/>
        <end position="396"/>
    </location>
</feature>
<feature type="transmembrane region" description="Helical" evidence="5">
    <location>
        <begin position="220"/>
        <end position="238"/>
    </location>
</feature>
<feature type="transmembrane region" description="Helical" evidence="5">
    <location>
        <begin position="250"/>
        <end position="272"/>
    </location>
</feature>
<protein>
    <recommendedName>
        <fullName evidence="6">STAS domain-containing protein</fullName>
    </recommendedName>
</protein>
<evidence type="ECO:0000256" key="2">
    <source>
        <dbReference type="ARBA" id="ARBA00022692"/>
    </source>
</evidence>
<feature type="transmembrane region" description="Helical" evidence="5">
    <location>
        <begin position="440"/>
        <end position="469"/>
    </location>
</feature>
<organism evidence="7 8">
    <name type="scientific">Furculomyces boomerangus</name>
    <dbReference type="NCBI Taxonomy" id="61424"/>
    <lineage>
        <taxon>Eukaryota</taxon>
        <taxon>Fungi</taxon>
        <taxon>Fungi incertae sedis</taxon>
        <taxon>Zoopagomycota</taxon>
        <taxon>Kickxellomycotina</taxon>
        <taxon>Harpellomycetes</taxon>
        <taxon>Harpellales</taxon>
        <taxon>Harpellaceae</taxon>
        <taxon>Furculomyces</taxon>
    </lineage>
</organism>
<dbReference type="GO" id="GO:0008271">
    <property type="term" value="F:secondary active sulfate transmembrane transporter activity"/>
    <property type="evidence" value="ECO:0007669"/>
    <property type="project" value="InterPro"/>
</dbReference>
<dbReference type="Proteomes" id="UP000245699">
    <property type="component" value="Unassembled WGS sequence"/>
</dbReference>
<dbReference type="SUPFAM" id="SSF52091">
    <property type="entry name" value="SpoIIaa-like"/>
    <property type="match status" value="1"/>
</dbReference>
<accession>A0A2T9Y8S0</accession>
<feature type="transmembrane region" description="Helical" evidence="5">
    <location>
        <begin position="163"/>
        <end position="186"/>
    </location>
</feature>
<dbReference type="GO" id="GO:0016020">
    <property type="term" value="C:membrane"/>
    <property type="evidence" value="ECO:0007669"/>
    <property type="project" value="UniProtKB-SubCell"/>
</dbReference>
<dbReference type="InterPro" id="IPR036513">
    <property type="entry name" value="STAS_dom_sf"/>
</dbReference>
<dbReference type="Gene3D" id="3.30.750.24">
    <property type="entry name" value="STAS domain"/>
    <property type="match status" value="1"/>
</dbReference>
<dbReference type="PROSITE" id="PS01130">
    <property type="entry name" value="SLC26A"/>
    <property type="match status" value="1"/>
</dbReference>
<evidence type="ECO:0000256" key="1">
    <source>
        <dbReference type="ARBA" id="ARBA00004141"/>
    </source>
</evidence>
<keyword evidence="3 5" id="KW-1133">Transmembrane helix</keyword>
<evidence type="ECO:0000256" key="3">
    <source>
        <dbReference type="ARBA" id="ARBA00022989"/>
    </source>
</evidence>